<name>A0A6N7EDI8_9MICO</name>
<accession>A0A6N7EDI8</accession>
<proteinExistence type="predicted"/>
<comment type="caution">
    <text evidence="1">The sequence shown here is derived from an EMBL/GenBank/DDBJ whole genome shotgun (WGS) entry which is preliminary data.</text>
</comment>
<dbReference type="AlphaFoldDB" id="A0A6N7EDI8"/>
<dbReference type="Proteomes" id="UP000437709">
    <property type="component" value="Unassembled WGS sequence"/>
</dbReference>
<organism evidence="1 2">
    <name type="scientific">Georgenia subflava</name>
    <dbReference type="NCBI Taxonomy" id="1622177"/>
    <lineage>
        <taxon>Bacteria</taxon>
        <taxon>Bacillati</taxon>
        <taxon>Actinomycetota</taxon>
        <taxon>Actinomycetes</taxon>
        <taxon>Micrococcales</taxon>
        <taxon>Bogoriellaceae</taxon>
        <taxon>Georgenia</taxon>
    </lineage>
</organism>
<reference evidence="1 2" key="1">
    <citation type="submission" date="2019-10" db="EMBL/GenBank/DDBJ databases">
        <title>Georgenia wutianyii sp. nov. and Georgenia yuyongxinii sp. nov. isolated from plateau pika (Ochotona curzoniae) in the Qinghai-Tibet plateau of China.</title>
        <authorList>
            <person name="Tian Z."/>
        </authorList>
    </citation>
    <scope>NUCLEOTIDE SEQUENCE [LARGE SCALE GENOMIC DNA]</scope>
    <source>
        <strain evidence="1 2">JCM 19765</strain>
    </source>
</reference>
<dbReference type="RefSeq" id="WP_152195848.1">
    <property type="nucleotide sequence ID" value="NZ_VUKD01000004.1"/>
</dbReference>
<gene>
    <name evidence="1" type="ORF">GB881_03760</name>
</gene>
<evidence type="ECO:0000313" key="2">
    <source>
        <dbReference type="Proteomes" id="UP000437709"/>
    </source>
</evidence>
<dbReference type="OrthoDB" id="4196369at2"/>
<keyword evidence="2" id="KW-1185">Reference proteome</keyword>
<protein>
    <submittedName>
        <fullName evidence="1">Uncharacterized protein</fullName>
    </submittedName>
</protein>
<dbReference type="EMBL" id="WHPC01000007">
    <property type="protein sequence ID" value="MPV36169.1"/>
    <property type="molecule type" value="Genomic_DNA"/>
</dbReference>
<evidence type="ECO:0000313" key="1">
    <source>
        <dbReference type="EMBL" id="MPV36169.1"/>
    </source>
</evidence>
<sequence>MSERIYTITVPPGWARLELGQDVDAQVESLVARLTTGGARDSAPLVRRRVARDLRALVDEAAGKGALDLLVPVARVEGLTIPASIMATLVTVPATHASQEDVLLGIAARDSAAKPLAVGDQVALRTVTRRDVTGSLATAVAATEAELTSAGAPAGPLAQQVLDADVEPAVGAQSRHVRYLLAVPGRPRQFLTLTLAVLEPADDPDAELADALTELADAMVSTLRWV</sequence>